<dbReference type="Pfam" id="PF04024">
    <property type="entry name" value="PspC"/>
    <property type="match status" value="1"/>
</dbReference>
<evidence type="ECO:0000256" key="6">
    <source>
        <dbReference type="SAM" id="Phobius"/>
    </source>
</evidence>
<keyword evidence="2" id="KW-1003">Cell membrane</keyword>
<feature type="transmembrane region" description="Helical" evidence="6">
    <location>
        <begin position="33"/>
        <end position="60"/>
    </location>
</feature>
<comment type="subcellular location">
    <subcellularLocation>
        <location evidence="1">Cell membrane</location>
        <topology evidence="1">Single-pass membrane protein</topology>
    </subcellularLocation>
</comment>
<keyword evidence="4 6" id="KW-1133">Transmembrane helix</keyword>
<sequence>MSRDKQLTRPRDDRWIGGVCSGVARYAGVDPTVVRLVTVVLTVIGFGSMIVIYLVAWLLMPNDPPATAWSGVTDQTSPPPSA</sequence>
<organism evidence="8 9">
    <name type="scientific">Mumia flava</name>
    <dbReference type="NCBI Taxonomy" id="1348852"/>
    <lineage>
        <taxon>Bacteria</taxon>
        <taxon>Bacillati</taxon>
        <taxon>Actinomycetota</taxon>
        <taxon>Actinomycetes</taxon>
        <taxon>Propionibacteriales</taxon>
        <taxon>Nocardioidaceae</taxon>
        <taxon>Mumia</taxon>
    </lineage>
</organism>
<evidence type="ECO:0000313" key="8">
    <source>
        <dbReference type="EMBL" id="PJJ58419.1"/>
    </source>
</evidence>
<keyword evidence="3 6" id="KW-0812">Transmembrane</keyword>
<evidence type="ECO:0000313" key="9">
    <source>
        <dbReference type="Proteomes" id="UP000230842"/>
    </source>
</evidence>
<dbReference type="InterPro" id="IPR052027">
    <property type="entry name" value="PspC"/>
</dbReference>
<gene>
    <name evidence="8" type="ORF">CLV56_2670</name>
</gene>
<dbReference type="InterPro" id="IPR007168">
    <property type="entry name" value="Phageshock_PspC_N"/>
</dbReference>
<dbReference type="PANTHER" id="PTHR33885">
    <property type="entry name" value="PHAGE SHOCK PROTEIN C"/>
    <property type="match status" value="1"/>
</dbReference>
<proteinExistence type="predicted"/>
<keyword evidence="5 6" id="KW-0472">Membrane</keyword>
<keyword evidence="9" id="KW-1185">Reference proteome</keyword>
<evidence type="ECO:0000259" key="7">
    <source>
        <dbReference type="Pfam" id="PF04024"/>
    </source>
</evidence>
<comment type="caution">
    <text evidence="8">The sequence shown here is derived from an EMBL/GenBank/DDBJ whole genome shotgun (WGS) entry which is preliminary data.</text>
</comment>
<dbReference type="EMBL" id="PGEZ01000001">
    <property type="protein sequence ID" value="PJJ58419.1"/>
    <property type="molecule type" value="Genomic_DNA"/>
</dbReference>
<protein>
    <submittedName>
        <fullName evidence="8">Phage shock protein PspC (Stress-responsive transcriptional regulator)</fullName>
    </submittedName>
</protein>
<dbReference type="RefSeq" id="WP_100414941.1">
    <property type="nucleotide sequence ID" value="NZ_PGEZ01000001.1"/>
</dbReference>
<dbReference type="GO" id="GO:0005886">
    <property type="term" value="C:plasma membrane"/>
    <property type="evidence" value="ECO:0007669"/>
    <property type="project" value="UniProtKB-SubCell"/>
</dbReference>
<reference evidence="8 9" key="1">
    <citation type="submission" date="2017-11" db="EMBL/GenBank/DDBJ databases">
        <title>Genomic Encyclopedia of Archaeal and Bacterial Type Strains, Phase II (KMG-II): From Individual Species to Whole Genera.</title>
        <authorList>
            <person name="Goeker M."/>
        </authorList>
    </citation>
    <scope>NUCLEOTIDE SEQUENCE [LARGE SCALE GENOMIC DNA]</scope>
    <source>
        <strain evidence="8 9">DSM 27763</strain>
    </source>
</reference>
<feature type="domain" description="Phage shock protein PspC N-terminal" evidence="7">
    <location>
        <begin position="5"/>
        <end position="62"/>
    </location>
</feature>
<dbReference type="OrthoDB" id="7359894at2"/>
<evidence type="ECO:0000256" key="3">
    <source>
        <dbReference type="ARBA" id="ARBA00022692"/>
    </source>
</evidence>
<evidence type="ECO:0000256" key="1">
    <source>
        <dbReference type="ARBA" id="ARBA00004162"/>
    </source>
</evidence>
<name>A0A2M9BKE3_9ACTN</name>
<accession>A0A2M9BKE3</accession>
<dbReference type="AlphaFoldDB" id="A0A2M9BKE3"/>
<dbReference type="Proteomes" id="UP000230842">
    <property type="component" value="Unassembled WGS sequence"/>
</dbReference>
<evidence type="ECO:0000256" key="4">
    <source>
        <dbReference type="ARBA" id="ARBA00022989"/>
    </source>
</evidence>
<evidence type="ECO:0000256" key="2">
    <source>
        <dbReference type="ARBA" id="ARBA00022475"/>
    </source>
</evidence>
<dbReference type="PANTHER" id="PTHR33885:SF3">
    <property type="entry name" value="PHAGE SHOCK PROTEIN C"/>
    <property type="match status" value="1"/>
</dbReference>
<evidence type="ECO:0000256" key="5">
    <source>
        <dbReference type="ARBA" id="ARBA00023136"/>
    </source>
</evidence>